<comment type="caution">
    <text evidence="1">The sequence shown here is derived from an EMBL/GenBank/DDBJ whole genome shotgun (WGS) entry which is preliminary data.</text>
</comment>
<dbReference type="AlphaFoldDB" id="A0A015KHZ8"/>
<organism evidence="1 2">
    <name type="scientific">Rhizophagus irregularis (strain DAOM 197198w)</name>
    <name type="common">Glomus intraradices</name>
    <dbReference type="NCBI Taxonomy" id="1432141"/>
    <lineage>
        <taxon>Eukaryota</taxon>
        <taxon>Fungi</taxon>
        <taxon>Fungi incertae sedis</taxon>
        <taxon>Mucoromycota</taxon>
        <taxon>Glomeromycotina</taxon>
        <taxon>Glomeromycetes</taxon>
        <taxon>Glomerales</taxon>
        <taxon>Glomeraceae</taxon>
        <taxon>Rhizophagus</taxon>
    </lineage>
</organism>
<sequence>MVGDDVEAIQAVLSADVWREHLLNEERSLNAQINELETSPDPNMDDTNLEQMKESLNKSFVIN</sequence>
<gene>
    <name evidence="1" type="ORF">RirG_007260</name>
</gene>
<protein>
    <submittedName>
        <fullName evidence="1">Putative AAA family ATPase GCN20</fullName>
    </submittedName>
</protein>
<name>A0A015KHZ8_RHIIW</name>
<keyword evidence="2" id="KW-1185">Reference proteome</keyword>
<reference evidence="1 2" key="1">
    <citation type="submission" date="2014-02" db="EMBL/GenBank/DDBJ databases">
        <title>Single nucleus genome sequencing reveals high similarity among nuclei of an endomycorrhizal fungus.</title>
        <authorList>
            <person name="Lin K."/>
            <person name="Geurts R."/>
            <person name="Zhang Z."/>
            <person name="Limpens E."/>
            <person name="Saunders D.G."/>
            <person name="Mu D."/>
            <person name="Pang E."/>
            <person name="Cao H."/>
            <person name="Cha H."/>
            <person name="Lin T."/>
            <person name="Zhou Q."/>
            <person name="Shang Y."/>
            <person name="Li Y."/>
            <person name="Ivanov S."/>
            <person name="Sharma T."/>
            <person name="Velzen R.V."/>
            <person name="Ruijter N.D."/>
            <person name="Aanen D.K."/>
            <person name="Win J."/>
            <person name="Kamoun S."/>
            <person name="Bisseling T."/>
            <person name="Huang S."/>
        </authorList>
    </citation>
    <scope>NUCLEOTIDE SEQUENCE [LARGE SCALE GENOMIC DNA]</scope>
    <source>
        <strain evidence="2">DAOM197198w</strain>
    </source>
</reference>
<proteinExistence type="predicted"/>
<dbReference type="STRING" id="1432141.A0A015KHZ8"/>
<dbReference type="Proteomes" id="UP000022910">
    <property type="component" value="Unassembled WGS sequence"/>
</dbReference>
<dbReference type="EMBL" id="JEMT01004588">
    <property type="protein sequence ID" value="EXX79270.1"/>
    <property type="molecule type" value="Genomic_DNA"/>
</dbReference>
<accession>A0A015KHZ8</accession>
<evidence type="ECO:0000313" key="2">
    <source>
        <dbReference type="Proteomes" id="UP000022910"/>
    </source>
</evidence>
<dbReference type="HOGENOM" id="CLU_2886968_0_0_1"/>
<evidence type="ECO:0000313" key="1">
    <source>
        <dbReference type="EMBL" id="EXX79270.1"/>
    </source>
</evidence>